<organism evidence="1 2">
    <name type="scientific">Candidatus Falkowbacteria bacterium RIFOXYC2_FULL_36_12</name>
    <dbReference type="NCBI Taxonomy" id="1798002"/>
    <lineage>
        <taxon>Bacteria</taxon>
        <taxon>Candidatus Falkowiibacteriota</taxon>
    </lineage>
</organism>
<evidence type="ECO:0000313" key="1">
    <source>
        <dbReference type="EMBL" id="OGF32423.1"/>
    </source>
</evidence>
<comment type="caution">
    <text evidence="1">The sequence shown here is derived from an EMBL/GenBank/DDBJ whole genome shotgun (WGS) entry which is preliminary data.</text>
</comment>
<evidence type="ECO:0000313" key="2">
    <source>
        <dbReference type="Proteomes" id="UP000179001"/>
    </source>
</evidence>
<accession>A0A1F5T0Z9</accession>
<dbReference type="AlphaFoldDB" id="A0A1F5T0Z9"/>
<dbReference type="STRING" id="1798002.A2478_03830"/>
<name>A0A1F5T0Z9_9BACT</name>
<reference evidence="1 2" key="1">
    <citation type="journal article" date="2016" name="Nat. Commun.">
        <title>Thousands of microbial genomes shed light on interconnected biogeochemical processes in an aquifer system.</title>
        <authorList>
            <person name="Anantharaman K."/>
            <person name="Brown C.T."/>
            <person name="Hug L.A."/>
            <person name="Sharon I."/>
            <person name="Castelle C.J."/>
            <person name="Probst A.J."/>
            <person name="Thomas B.C."/>
            <person name="Singh A."/>
            <person name="Wilkins M.J."/>
            <person name="Karaoz U."/>
            <person name="Brodie E.L."/>
            <person name="Williams K.H."/>
            <person name="Hubbard S.S."/>
            <person name="Banfield J.F."/>
        </authorList>
    </citation>
    <scope>NUCLEOTIDE SEQUENCE [LARGE SCALE GENOMIC DNA]</scope>
</reference>
<sequence length="232" mass="28161">MLKSPKIKLKIDLKQDIENAKWFVKNGQFVDWFLPRELYFILEEKYSTKQKNQFITDYTNQTFEAKKGQIKAGVEKSKFRWQKTEKSFFNFANDLFQDHKWPAGKYIGYASIFKMFPRDIKNKTFFFPYSDSRLDPIQTIAHELLHFIFFDYVKKKYKLGQHSQLKNKAKNYIWQVSEAFNTTIENSAEFKKIFHVRKNCKPYPECRKIYTKMNKQWQQNQDVEKLLDYWIG</sequence>
<protein>
    <submittedName>
        <fullName evidence="1">Uncharacterized protein</fullName>
    </submittedName>
</protein>
<gene>
    <name evidence="1" type="ORF">A2478_03830</name>
</gene>
<proteinExistence type="predicted"/>
<dbReference type="Proteomes" id="UP000179001">
    <property type="component" value="Unassembled WGS sequence"/>
</dbReference>
<dbReference type="EMBL" id="MFGJ01000006">
    <property type="protein sequence ID" value="OGF32423.1"/>
    <property type="molecule type" value="Genomic_DNA"/>
</dbReference>